<dbReference type="Proteomes" id="UP000315525">
    <property type="component" value="Unassembled WGS sequence"/>
</dbReference>
<evidence type="ECO:0000313" key="1">
    <source>
        <dbReference type="EMBL" id="TET43875.1"/>
    </source>
</evidence>
<gene>
    <name evidence="1" type="ORF">E3J62_12050</name>
</gene>
<sequence>MSSPGRKLGAALIGVVAIGFVVSGCGKLALPSSPRTGVENIRFLRYEDNALGGGYVEKLIKAKIGGRLKLNRMYSLRIPKKALKRDTWISMSEPWPGLVVVDLGPHGLVFRKQEKQVELTISYKRVELGDVNEENLTIYYVDYRTNRWIDTHAKVNTEKKTVTAQIDHFSRYALSDHKSHHLSHDR</sequence>
<dbReference type="EMBL" id="SOJN01000144">
    <property type="protein sequence ID" value="TET43875.1"/>
    <property type="molecule type" value="Genomic_DNA"/>
</dbReference>
<evidence type="ECO:0000313" key="2">
    <source>
        <dbReference type="Proteomes" id="UP000315525"/>
    </source>
</evidence>
<name>A0A523UN07_UNCT6</name>
<dbReference type="Gene3D" id="2.60.220.30">
    <property type="match status" value="1"/>
</dbReference>
<proteinExistence type="predicted"/>
<reference evidence="1 2" key="1">
    <citation type="submission" date="2019-03" db="EMBL/GenBank/DDBJ databases">
        <title>Metabolic potential of uncultured bacteria and archaea associated with petroleum seepage in deep-sea sediments.</title>
        <authorList>
            <person name="Dong X."/>
            <person name="Hubert C."/>
        </authorList>
    </citation>
    <scope>NUCLEOTIDE SEQUENCE [LARGE SCALE GENOMIC DNA]</scope>
    <source>
        <strain evidence="1">E44_bin18</strain>
    </source>
</reference>
<organism evidence="1 2">
    <name type="scientific">candidate division TA06 bacterium</name>
    <dbReference type="NCBI Taxonomy" id="2250710"/>
    <lineage>
        <taxon>Bacteria</taxon>
        <taxon>Bacteria division TA06</taxon>
    </lineage>
</organism>
<protein>
    <submittedName>
        <fullName evidence="1">Uncharacterized protein</fullName>
    </submittedName>
</protein>
<accession>A0A523UN07</accession>
<dbReference type="PROSITE" id="PS51257">
    <property type="entry name" value="PROKAR_LIPOPROTEIN"/>
    <property type="match status" value="1"/>
</dbReference>
<dbReference type="AlphaFoldDB" id="A0A523UN07"/>
<comment type="caution">
    <text evidence="1">The sequence shown here is derived from an EMBL/GenBank/DDBJ whole genome shotgun (WGS) entry which is preliminary data.</text>
</comment>